<name>A0AAD7ESS9_9AGAR</name>
<keyword evidence="1" id="KW-0732">Signal</keyword>
<sequence length="164" mass="17608">MLPKFLACGLAALALVRATPFQVNIAVFFDTAVTAGIEAGNYCIVNIGRNETLSGVGKGQPAYTESTPGMPGPLAQWKVEPAVGSNEFKFFNIGLNSSTSTNNGQLYVSYGPGDLSLTHAVTPVQGKADTFTPEVLIQSTKITRILYGGAWTTYWDSYYKRTQV</sequence>
<evidence type="ECO:0000313" key="3">
    <source>
        <dbReference type="Proteomes" id="UP001218218"/>
    </source>
</evidence>
<protein>
    <submittedName>
        <fullName evidence="2">Uncharacterized protein</fullName>
    </submittedName>
</protein>
<dbReference type="EMBL" id="JARIHO010000018">
    <property type="protein sequence ID" value="KAJ7348094.1"/>
    <property type="molecule type" value="Genomic_DNA"/>
</dbReference>
<organism evidence="2 3">
    <name type="scientific">Mycena albidolilacea</name>
    <dbReference type="NCBI Taxonomy" id="1033008"/>
    <lineage>
        <taxon>Eukaryota</taxon>
        <taxon>Fungi</taxon>
        <taxon>Dikarya</taxon>
        <taxon>Basidiomycota</taxon>
        <taxon>Agaricomycotina</taxon>
        <taxon>Agaricomycetes</taxon>
        <taxon>Agaricomycetidae</taxon>
        <taxon>Agaricales</taxon>
        <taxon>Marasmiineae</taxon>
        <taxon>Mycenaceae</taxon>
        <taxon>Mycena</taxon>
    </lineage>
</organism>
<keyword evidence="3" id="KW-1185">Reference proteome</keyword>
<evidence type="ECO:0000313" key="2">
    <source>
        <dbReference type="EMBL" id="KAJ7348094.1"/>
    </source>
</evidence>
<feature type="signal peptide" evidence="1">
    <location>
        <begin position="1"/>
        <end position="18"/>
    </location>
</feature>
<proteinExistence type="predicted"/>
<reference evidence="2" key="1">
    <citation type="submission" date="2023-03" db="EMBL/GenBank/DDBJ databases">
        <title>Massive genome expansion in bonnet fungi (Mycena s.s.) driven by repeated elements and novel gene families across ecological guilds.</title>
        <authorList>
            <consortium name="Lawrence Berkeley National Laboratory"/>
            <person name="Harder C.B."/>
            <person name="Miyauchi S."/>
            <person name="Viragh M."/>
            <person name="Kuo A."/>
            <person name="Thoen E."/>
            <person name="Andreopoulos B."/>
            <person name="Lu D."/>
            <person name="Skrede I."/>
            <person name="Drula E."/>
            <person name="Henrissat B."/>
            <person name="Morin E."/>
            <person name="Kohler A."/>
            <person name="Barry K."/>
            <person name="LaButti K."/>
            <person name="Morin E."/>
            <person name="Salamov A."/>
            <person name="Lipzen A."/>
            <person name="Mereny Z."/>
            <person name="Hegedus B."/>
            <person name="Baldrian P."/>
            <person name="Stursova M."/>
            <person name="Weitz H."/>
            <person name="Taylor A."/>
            <person name="Grigoriev I.V."/>
            <person name="Nagy L.G."/>
            <person name="Martin F."/>
            <person name="Kauserud H."/>
        </authorList>
    </citation>
    <scope>NUCLEOTIDE SEQUENCE</scope>
    <source>
        <strain evidence="2">CBHHK002</strain>
    </source>
</reference>
<dbReference type="AlphaFoldDB" id="A0AAD7ESS9"/>
<gene>
    <name evidence="2" type="ORF">DFH08DRAFT_936749</name>
</gene>
<feature type="chain" id="PRO_5042056094" evidence="1">
    <location>
        <begin position="19"/>
        <end position="164"/>
    </location>
</feature>
<dbReference type="Proteomes" id="UP001218218">
    <property type="component" value="Unassembled WGS sequence"/>
</dbReference>
<comment type="caution">
    <text evidence="2">The sequence shown here is derived from an EMBL/GenBank/DDBJ whole genome shotgun (WGS) entry which is preliminary data.</text>
</comment>
<evidence type="ECO:0000256" key="1">
    <source>
        <dbReference type="SAM" id="SignalP"/>
    </source>
</evidence>
<accession>A0AAD7ESS9</accession>